<evidence type="ECO:0000313" key="4">
    <source>
        <dbReference type="Proteomes" id="UP000818029"/>
    </source>
</evidence>
<evidence type="ECO:0000256" key="2">
    <source>
        <dbReference type="SAM" id="MobiDB-lite"/>
    </source>
</evidence>
<dbReference type="Pfam" id="PF00098">
    <property type="entry name" value="zf-CCHC"/>
    <property type="match status" value="1"/>
</dbReference>
<name>A0ABM2Z7G9_GOSHI</name>
<dbReference type="SUPFAM" id="SSF57756">
    <property type="entry name" value="Retrovirus zinc finger-like domains"/>
    <property type="match status" value="1"/>
</dbReference>
<dbReference type="GeneID" id="121210024"/>
<evidence type="ECO:0000313" key="5">
    <source>
        <dbReference type="RefSeq" id="XP_040938029.1"/>
    </source>
</evidence>
<dbReference type="SMART" id="SM00343">
    <property type="entry name" value="ZnF_C2HC"/>
    <property type="match status" value="1"/>
</dbReference>
<keyword evidence="4" id="KW-1185">Reference proteome</keyword>
<dbReference type="InterPro" id="IPR036875">
    <property type="entry name" value="Znf_CCHC_sf"/>
</dbReference>
<feature type="compositionally biased region" description="Polar residues" evidence="2">
    <location>
        <begin position="189"/>
        <end position="203"/>
    </location>
</feature>
<dbReference type="PROSITE" id="PS50158">
    <property type="entry name" value="ZF_CCHC"/>
    <property type="match status" value="1"/>
</dbReference>
<feature type="domain" description="CCHC-type" evidence="3">
    <location>
        <begin position="150"/>
        <end position="165"/>
    </location>
</feature>
<evidence type="ECO:0000259" key="3">
    <source>
        <dbReference type="PROSITE" id="PS50158"/>
    </source>
</evidence>
<reference evidence="4" key="1">
    <citation type="journal article" date="2020" name="Nat. Genet.">
        <title>Genomic diversifications of five Gossypium allopolyploid species and their impact on cotton improvement.</title>
        <authorList>
            <person name="Chen Z.J."/>
            <person name="Sreedasyam A."/>
            <person name="Ando A."/>
            <person name="Song Q."/>
            <person name="De Santiago L.M."/>
            <person name="Hulse-Kemp A.M."/>
            <person name="Ding M."/>
            <person name="Ye W."/>
            <person name="Kirkbride R.C."/>
            <person name="Jenkins J."/>
            <person name="Plott C."/>
            <person name="Lovell J."/>
            <person name="Lin Y.M."/>
            <person name="Vaughn R."/>
            <person name="Liu B."/>
            <person name="Simpson S."/>
            <person name="Scheffler B.E."/>
            <person name="Wen L."/>
            <person name="Saski C.A."/>
            <person name="Grover C.E."/>
            <person name="Hu G."/>
            <person name="Conover J.L."/>
            <person name="Carlson J.W."/>
            <person name="Shu S."/>
            <person name="Boston L.B."/>
            <person name="Williams M."/>
            <person name="Peterson D.G."/>
            <person name="McGee K."/>
            <person name="Jones D.C."/>
            <person name="Wendel J.F."/>
            <person name="Stelly D.M."/>
            <person name="Grimwood J."/>
            <person name="Schmutz J."/>
        </authorList>
    </citation>
    <scope>NUCLEOTIDE SEQUENCE [LARGE SCALE GENOMIC DNA]</scope>
    <source>
        <strain evidence="4">cv. TM-1</strain>
    </source>
</reference>
<protein>
    <recommendedName>
        <fullName evidence="3">CCHC-type domain-containing protein</fullName>
    </recommendedName>
</protein>
<keyword evidence="1" id="KW-0479">Metal-binding</keyword>
<feature type="region of interest" description="Disordered" evidence="2">
    <location>
        <begin position="171"/>
        <end position="206"/>
    </location>
</feature>
<accession>A0ABM2Z7G9</accession>
<organism evidence="4 5">
    <name type="scientific">Gossypium hirsutum</name>
    <name type="common">Upland cotton</name>
    <name type="synonym">Gossypium mexicanum</name>
    <dbReference type="NCBI Taxonomy" id="3635"/>
    <lineage>
        <taxon>Eukaryota</taxon>
        <taxon>Viridiplantae</taxon>
        <taxon>Streptophyta</taxon>
        <taxon>Embryophyta</taxon>
        <taxon>Tracheophyta</taxon>
        <taxon>Spermatophyta</taxon>
        <taxon>Magnoliopsida</taxon>
        <taxon>eudicotyledons</taxon>
        <taxon>Gunneridae</taxon>
        <taxon>Pentapetalae</taxon>
        <taxon>rosids</taxon>
        <taxon>malvids</taxon>
        <taxon>Malvales</taxon>
        <taxon>Malvaceae</taxon>
        <taxon>Malvoideae</taxon>
        <taxon>Gossypium</taxon>
    </lineage>
</organism>
<dbReference type="InterPro" id="IPR001878">
    <property type="entry name" value="Znf_CCHC"/>
</dbReference>
<gene>
    <name evidence="5" type="primary">LOC121210024</name>
</gene>
<keyword evidence="1" id="KW-0862">Zinc</keyword>
<proteinExistence type="predicted"/>
<dbReference type="RefSeq" id="XP_040938029.1">
    <property type="nucleotide sequence ID" value="XM_041082095.1"/>
</dbReference>
<evidence type="ECO:0000256" key="1">
    <source>
        <dbReference type="PROSITE-ProRule" id="PRU00047"/>
    </source>
</evidence>
<dbReference type="Gene3D" id="4.10.60.10">
    <property type="entry name" value="Zinc finger, CCHC-type"/>
    <property type="match status" value="1"/>
</dbReference>
<sequence length="270" mass="30441">MNQKELNLRQRRWLEFIKDYELVMDYHPGKANVIADALSRKSLFALRAMITQLTVTDDGLILAEMKAKSMFLQEICEAQKGDKDLQAKIGQCEMGNESEFRIGIDGRIMYRDRICVPKDDELVQKILREAHSCCLSIHSGSVKMVSEGSCFRCGSLDHFIKDCPEMMEKERFQSSRSSDAASRERPSKNARNGSGSKNVTQDTAVRSEARASARAYAICTREDATSLDVVTGNFSLYDTNVITLIDLGSTYSYVCMKLASRFYYTDLPAL</sequence>
<dbReference type="Proteomes" id="UP000818029">
    <property type="component" value="Chromosome A11"/>
</dbReference>
<keyword evidence="1" id="KW-0863">Zinc-finger</keyword>
<reference evidence="5" key="2">
    <citation type="submission" date="2025-08" db="UniProtKB">
        <authorList>
            <consortium name="RefSeq"/>
        </authorList>
    </citation>
    <scope>IDENTIFICATION</scope>
</reference>